<sequence length="230" mass="26307">MEFIRKQLWLVLAFIGLCGFAFVWLVIPREPEIENVWHLLAKLVSYLFIIGAISFFPNKLKYGHLMVYVPFLIFLGYLIPRVSFFGVTGNVIVTNFASVGEWYTLLYLLVVQMINFTVSFAYRMGGGTPGRTMKISLLATITLFSGFLDIAFYTINPVEVPEGGLIYAHHIIVLVGHALSYKETIVFALCHLPLFLFVMWMPLDRWFARISERVQGRNQQKQKSVPTLVS</sequence>
<keyword evidence="1" id="KW-1133">Transmembrane helix</keyword>
<evidence type="ECO:0000313" key="2">
    <source>
        <dbReference type="EMBL" id="MBD3917749.1"/>
    </source>
</evidence>
<feature type="transmembrane region" description="Helical" evidence="1">
    <location>
        <begin position="68"/>
        <end position="93"/>
    </location>
</feature>
<proteinExistence type="predicted"/>
<keyword evidence="1" id="KW-0472">Membrane</keyword>
<organism evidence="2 3">
    <name type="scientific">Paenibacillus terricola</name>
    <dbReference type="NCBI Taxonomy" id="2763503"/>
    <lineage>
        <taxon>Bacteria</taxon>
        <taxon>Bacillati</taxon>
        <taxon>Bacillota</taxon>
        <taxon>Bacilli</taxon>
        <taxon>Bacillales</taxon>
        <taxon>Paenibacillaceae</taxon>
        <taxon>Paenibacillus</taxon>
    </lineage>
</organism>
<dbReference type="RefSeq" id="WP_191202018.1">
    <property type="nucleotide sequence ID" value="NZ_JACXZA010000001.1"/>
</dbReference>
<name>A0ABR8MUD5_9BACL</name>
<evidence type="ECO:0000256" key="1">
    <source>
        <dbReference type="SAM" id="Phobius"/>
    </source>
</evidence>
<keyword evidence="3" id="KW-1185">Reference proteome</keyword>
<feature type="transmembrane region" description="Helical" evidence="1">
    <location>
        <begin position="135"/>
        <end position="155"/>
    </location>
</feature>
<keyword evidence="1" id="KW-0812">Transmembrane</keyword>
<feature type="transmembrane region" description="Helical" evidence="1">
    <location>
        <begin position="7"/>
        <end position="27"/>
    </location>
</feature>
<dbReference type="Proteomes" id="UP000609346">
    <property type="component" value="Unassembled WGS sequence"/>
</dbReference>
<reference evidence="2 3" key="1">
    <citation type="submission" date="2020-09" db="EMBL/GenBank/DDBJ databases">
        <title>Paenibacillus sp. strain PR3 16S rRNA gene Genome sequencing and assembly.</title>
        <authorList>
            <person name="Kim J."/>
        </authorList>
    </citation>
    <scope>NUCLEOTIDE SEQUENCE [LARGE SCALE GENOMIC DNA]</scope>
    <source>
        <strain evidence="2 3">PR3</strain>
    </source>
</reference>
<gene>
    <name evidence="2" type="ORF">H8B09_03220</name>
</gene>
<protein>
    <submittedName>
        <fullName evidence="2">Uncharacterized protein</fullName>
    </submittedName>
</protein>
<accession>A0ABR8MUD5</accession>
<feature type="transmembrane region" description="Helical" evidence="1">
    <location>
        <begin position="105"/>
        <end position="123"/>
    </location>
</feature>
<feature type="transmembrane region" description="Helical" evidence="1">
    <location>
        <begin position="184"/>
        <end position="203"/>
    </location>
</feature>
<dbReference type="EMBL" id="JACXZA010000001">
    <property type="protein sequence ID" value="MBD3917749.1"/>
    <property type="molecule type" value="Genomic_DNA"/>
</dbReference>
<evidence type="ECO:0000313" key="3">
    <source>
        <dbReference type="Proteomes" id="UP000609346"/>
    </source>
</evidence>
<feature type="transmembrane region" description="Helical" evidence="1">
    <location>
        <begin position="39"/>
        <end position="56"/>
    </location>
</feature>
<comment type="caution">
    <text evidence="2">The sequence shown here is derived from an EMBL/GenBank/DDBJ whole genome shotgun (WGS) entry which is preliminary data.</text>
</comment>